<dbReference type="Proteomes" id="UP000516093">
    <property type="component" value="Chromosome"/>
</dbReference>
<evidence type="ECO:0000259" key="1">
    <source>
        <dbReference type="Pfam" id="PF12146"/>
    </source>
</evidence>
<accession>A0A7H0GY09</accession>
<dbReference type="KEGG" id="hqi:H9L05_05870"/>
<dbReference type="SUPFAM" id="SSF53474">
    <property type="entry name" value="alpha/beta-Hydrolases"/>
    <property type="match status" value="1"/>
</dbReference>
<evidence type="ECO:0000313" key="3">
    <source>
        <dbReference type="Proteomes" id="UP000516093"/>
    </source>
</evidence>
<protein>
    <submittedName>
        <fullName evidence="2">Alpha/beta fold hydrolase</fullName>
    </submittedName>
</protein>
<gene>
    <name evidence="2" type="ORF">H9L05_05870</name>
</gene>
<dbReference type="InterPro" id="IPR029058">
    <property type="entry name" value="AB_hydrolase_fold"/>
</dbReference>
<dbReference type="EMBL" id="CP060784">
    <property type="protein sequence ID" value="QNP53175.1"/>
    <property type="molecule type" value="Genomic_DNA"/>
</dbReference>
<evidence type="ECO:0000313" key="2">
    <source>
        <dbReference type="EMBL" id="QNP53175.1"/>
    </source>
</evidence>
<dbReference type="GO" id="GO:0016787">
    <property type="term" value="F:hydrolase activity"/>
    <property type="evidence" value="ECO:0007669"/>
    <property type="project" value="UniProtKB-KW"/>
</dbReference>
<dbReference type="PANTHER" id="PTHR12277:SF81">
    <property type="entry name" value="PROTEIN ABHD13"/>
    <property type="match status" value="1"/>
</dbReference>
<dbReference type="RefSeq" id="WP_187733398.1">
    <property type="nucleotide sequence ID" value="NZ_BMFN01000001.1"/>
</dbReference>
<name>A0A7H0GY09_9BACT</name>
<proteinExistence type="predicted"/>
<organism evidence="2 3">
    <name type="scientific">Hymenobacter qilianensis</name>
    <dbReference type="NCBI Taxonomy" id="1385715"/>
    <lineage>
        <taxon>Bacteria</taxon>
        <taxon>Pseudomonadati</taxon>
        <taxon>Bacteroidota</taxon>
        <taxon>Cytophagia</taxon>
        <taxon>Cytophagales</taxon>
        <taxon>Hymenobacteraceae</taxon>
        <taxon>Hymenobacter</taxon>
    </lineage>
</organism>
<dbReference type="Gene3D" id="3.40.50.1820">
    <property type="entry name" value="alpha/beta hydrolase"/>
    <property type="match status" value="1"/>
</dbReference>
<dbReference type="AlphaFoldDB" id="A0A7H0GY09"/>
<keyword evidence="2" id="KW-0378">Hydrolase</keyword>
<dbReference type="Pfam" id="PF12146">
    <property type="entry name" value="Hydrolase_4"/>
    <property type="match status" value="1"/>
</dbReference>
<dbReference type="PANTHER" id="PTHR12277">
    <property type="entry name" value="ALPHA/BETA HYDROLASE DOMAIN-CONTAINING PROTEIN"/>
    <property type="match status" value="1"/>
</dbReference>
<feature type="domain" description="Serine aminopeptidase S33" evidence="1">
    <location>
        <begin position="70"/>
        <end position="183"/>
    </location>
</feature>
<dbReference type="InterPro" id="IPR022742">
    <property type="entry name" value="Hydrolase_4"/>
</dbReference>
<reference evidence="2 3" key="1">
    <citation type="submission" date="2020-08" db="EMBL/GenBank/DDBJ databases">
        <title>Genome sequence of Hymenobacter qilianensis JCM 19763T.</title>
        <authorList>
            <person name="Hyun D.-W."/>
            <person name="Bae J.-W."/>
        </authorList>
    </citation>
    <scope>NUCLEOTIDE SEQUENCE [LARGE SCALE GENOMIC DNA]</scope>
    <source>
        <strain evidence="2 3">JCM 19763</strain>
    </source>
</reference>
<sequence length="268" mass="30263">MKLFLVAFGVALVLYAAVCCLLYYKQESLLFFPQKLPPGYRFSFPVPFEERWIPAADGTRLHGLLFTTPDPKGLIFYLHGNAGSLTSWGDVAPVYTRLGYDVFMLDYRGYGKSEGTISTEKQFISDAEVAYEHVKVRYHENQIVVVGYSLGTGLATWLAAHYQPRLLILQAPYYSFQDLAQHFYPWVPGVLLRYPMRTHELLPQVKAPVVLIHGDQDEVVYYGSSLKLKPLLKPTDRLITLPGIGHNGMTETLIYQTIIRGILSAPTV</sequence>
<keyword evidence="3" id="KW-1185">Reference proteome</keyword>